<proteinExistence type="predicted"/>
<dbReference type="AlphaFoldDB" id="J9HFN3"/>
<protein>
    <submittedName>
        <fullName evidence="1">AAEL017078-PA</fullName>
    </submittedName>
</protein>
<dbReference type="HOGENOM" id="CLU_3175738_0_0_1"/>
<organism evidence="1 2">
    <name type="scientific">Aedes aegypti</name>
    <name type="common">Yellowfever mosquito</name>
    <name type="synonym">Culex aegypti</name>
    <dbReference type="NCBI Taxonomy" id="7159"/>
    <lineage>
        <taxon>Eukaryota</taxon>
        <taxon>Metazoa</taxon>
        <taxon>Ecdysozoa</taxon>
        <taxon>Arthropoda</taxon>
        <taxon>Hexapoda</taxon>
        <taxon>Insecta</taxon>
        <taxon>Pterygota</taxon>
        <taxon>Neoptera</taxon>
        <taxon>Endopterygota</taxon>
        <taxon>Diptera</taxon>
        <taxon>Nematocera</taxon>
        <taxon>Culicoidea</taxon>
        <taxon>Culicidae</taxon>
        <taxon>Culicinae</taxon>
        <taxon>Aedini</taxon>
        <taxon>Aedes</taxon>
        <taxon>Stegomyia</taxon>
    </lineage>
</organism>
<dbReference type="Proteomes" id="UP000682892">
    <property type="component" value="Unassembled WGS sequence"/>
</dbReference>
<evidence type="ECO:0000313" key="1">
    <source>
        <dbReference type="EMBL" id="EJY57652.1"/>
    </source>
</evidence>
<dbReference type="EMBL" id="CH477401">
    <property type="protein sequence ID" value="EJY57652.1"/>
    <property type="molecule type" value="Genomic_DNA"/>
</dbReference>
<reference evidence="1" key="2">
    <citation type="journal article" date="2007" name="Science">
        <title>Genome sequence of Aedes aegypti, a major arbovirus vector.</title>
        <authorList>
            <person name="Nene V."/>
            <person name="Wortman J.R."/>
            <person name="Lawson D."/>
            <person name="Haas B."/>
            <person name="Kodira C."/>
            <person name="Tu Z.J."/>
            <person name="Loftus B."/>
            <person name="Xi Z."/>
            <person name="Megy K."/>
            <person name="Grabherr M."/>
            <person name="Ren Q."/>
            <person name="Zdobnov E.M."/>
            <person name="Lobo N.F."/>
            <person name="Campbell K.S."/>
            <person name="Brown S.E."/>
            <person name="Bonaldo M.F."/>
            <person name="Zhu J."/>
            <person name="Sinkins S.P."/>
            <person name="Hogenkamp D.G."/>
            <person name="Amedeo P."/>
            <person name="Arensburger P."/>
            <person name="Atkinson P.W."/>
            <person name="Bidwell S."/>
            <person name="Biedler J."/>
            <person name="Birney E."/>
            <person name="Bruggner R.V."/>
            <person name="Costas J."/>
            <person name="Coy M.R."/>
            <person name="Crabtree J."/>
            <person name="Crawford M."/>
            <person name="Debruyn B."/>
            <person name="Decaprio D."/>
            <person name="Eiglmeier K."/>
            <person name="Eisenstadt E."/>
            <person name="El-Dorry H."/>
            <person name="Gelbart W.M."/>
            <person name="Gomes S.L."/>
            <person name="Hammond M."/>
            <person name="Hannick L.I."/>
            <person name="Hogan J.R."/>
            <person name="Holmes M.H."/>
            <person name="Jaffe D."/>
            <person name="Johnston J.S."/>
            <person name="Kennedy R.C."/>
            <person name="Koo H."/>
            <person name="Kravitz S."/>
            <person name="Kriventseva E.V."/>
            <person name="Kulp D."/>
            <person name="Labutti K."/>
            <person name="Lee E."/>
            <person name="Li S."/>
            <person name="Lovin D.D."/>
            <person name="Mao C."/>
            <person name="Mauceli E."/>
            <person name="Menck C.F."/>
            <person name="Miller J.R."/>
            <person name="Montgomery P."/>
            <person name="Mori A."/>
            <person name="Nascimento A.L."/>
            <person name="Naveira H.F."/>
            <person name="Nusbaum C."/>
            <person name="O'leary S."/>
            <person name="Orvis J."/>
            <person name="Pertea M."/>
            <person name="Quesneville H."/>
            <person name="Reidenbach K.R."/>
            <person name="Rogers Y.H."/>
            <person name="Roth C.W."/>
            <person name="Schneider J.R."/>
            <person name="Schatz M."/>
            <person name="Shumway M."/>
            <person name="Stanke M."/>
            <person name="Stinson E.O."/>
            <person name="Tubio J.M."/>
            <person name="Vanzee J.P."/>
            <person name="Verjovski-Almeida S."/>
            <person name="Werner D."/>
            <person name="White O."/>
            <person name="Wyder S."/>
            <person name="Zeng Q."/>
            <person name="Zhao Q."/>
            <person name="Zhao Y."/>
            <person name="Hill C.A."/>
            <person name="Raikhel A.S."/>
            <person name="Soares M.B."/>
            <person name="Knudson D.L."/>
            <person name="Lee N.H."/>
            <person name="Galagan J."/>
            <person name="Salzberg S.L."/>
            <person name="Paulsen I.T."/>
            <person name="Dimopoulos G."/>
            <person name="Collins F.H."/>
            <person name="Birren B."/>
            <person name="Fraser-Liggett C.M."/>
            <person name="Severson D.W."/>
        </authorList>
    </citation>
    <scope>NUCLEOTIDE SEQUENCE [LARGE SCALE GENOMIC DNA]</scope>
    <source>
        <strain evidence="1">Liverpool</strain>
    </source>
</reference>
<reference evidence="1" key="1">
    <citation type="submission" date="2005-10" db="EMBL/GenBank/DDBJ databases">
        <authorList>
            <person name="Loftus B.J."/>
            <person name="Nene V.M."/>
            <person name="Hannick L.I."/>
            <person name="Bidwell S."/>
            <person name="Haas B."/>
            <person name="Amedeo P."/>
            <person name="Orvis J."/>
            <person name="Wortman J.R."/>
            <person name="White O.R."/>
            <person name="Salzberg S."/>
            <person name="Shumway M."/>
            <person name="Koo H."/>
            <person name="Zhao Y."/>
            <person name="Holmes M."/>
            <person name="Miller J."/>
            <person name="Schatz M."/>
            <person name="Pop M."/>
            <person name="Pai G."/>
            <person name="Utterback T."/>
            <person name="Rogers Y.-H."/>
            <person name="Kravitz S."/>
            <person name="Fraser C.M."/>
        </authorList>
    </citation>
    <scope>NUCLEOTIDE SEQUENCE</scope>
    <source>
        <strain evidence="1">Liverpool</strain>
    </source>
</reference>
<reference evidence="1" key="3">
    <citation type="submission" date="2012-09" db="EMBL/GenBank/DDBJ databases">
        <authorList>
            <consortium name="VectorBase"/>
        </authorList>
    </citation>
    <scope>NUCLEOTIDE SEQUENCE</scope>
    <source>
        <strain evidence="1">Liverpool</strain>
    </source>
</reference>
<accession>J9HFN3</accession>
<name>J9HFN3_AEDAE</name>
<evidence type="ECO:0000313" key="2">
    <source>
        <dbReference type="Proteomes" id="UP000682892"/>
    </source>
</evidence>
<sequence>MMTQSGRIVLFGASVASVVQRQNAVKSSFPIKLLPSIACLFSLLFSA</sequence>
<dbReference type="PaxDb" id="7159-AAEL017078-PA"/>
<gene>
    <name evidence="1" type="ORF">AaeL_AAEL017078</name>
</gene>